<dbReference type="PROSITE" id="PS51186">
    <property type="entry name" value="GNAT"/>
    <property type="match status" value="1"/>
</dbReference>
<protein>
    <submittedName>
        <fullName evidence="2">Probable acetyltransferase</fullName>
    </submittedName>
</protein>
<dbReference type="CDD" id="cd04301">
    <property type="entry name" value="NAT_SF"/>
    <property type="match status" value="1"/>
</dbReference>
<keyword evidence="2" id="KW-0808">Transferase</keyword>
<reference evidence="2 3" key="1">
    <citation type="journal article" date="2005" name="Nucleic Acids Res.">
        <title>Genomic blueprint of Hahella chejuensis, a marine microbe producing an algicidal agent.</title>
        <authorList>
            <person name="Jeong H."/>
            <person name="Yim J.H."/>
            <person name="Lee C."/>
            <person name="Choi S.-H."/>
            <person name="Park Y.K."/>
            <person name="Yoon S.H."/>
            <person name="Hur C.-G."/>
            <person name="Kang H.-Y."/>
            <person name="Kim D."/>
            <person name="Lee H.H."/>
            <person name="Park K.H."/>
            <person name="Park S.-H."/>
            <person name="Park H.-S."/>
            <person name="Lee H.K."/>
            <person name="Oh T.K."/>
            <person name="Kim J.F."/>
        </authorList>
    </citation>
    <scope>NUCLEOTIDE SEQUENCE [LARGE SCALE GENOMIC DNA]</scope>
    <source>
        <strain evidence="2 3">KCTC 2396</strain>
    </source>
</reference>
<keyword evidence="3" id="KW-1185">Reference proteome</keyword>
<sequence>MSVFSSTIMDFWMTPFTHGEVLLQTGSLTVIANATLPEERRLMVLELSDGRVMAVMTPAMADKLGFYQLDALTTTALRQTLQDAGVVLHGADEIFYFSAQDKETLMQEATEGDIRPLNIEDEAVFAEFQASATEQDLDDAYVELDHWEVCGAFIGDSLVCAASMYPWDSYPGDDARIADLGVLTLPPFRGKGYARRVVRAICRRASERGYEPQYRCQFDNLASASLAKAAGLTWFGKWEVISPDSAA</sequence>
<dbReference type="OrthoDB" id="9797456at2"/>
<organism evidence="2 3">
    <name type="scientific">Hahella chejuensis (strain KCTC 2396)</name>
    <dbReference type="NCBI Taxonomy" id="349521"/>
    <lineage>
        <taxon>Bacteria</taxon>
        <taxon>Pseudomonadati</taxon>
        <taxon>Pseudomonadota</taxon>
        <taxon>Gammaproteobacteria</taxon>
        <taxon>Oceanospirillales</taxon>
        <taxon>Hahellaceae</taxon>
        <taxon>Hahella</taxon>
    </lineage>
</organism>
<dbReference type="eggNOG" id="COG0456">
    <property type="taxonomic scope" value="Bacteria"/>
</dbReference>
<gene>
    <name evidence="2" type="ordered locus">HCH_03439</name>
</gene>
<dbReference type="EMBL" id="CP000155">
    <property type="protein sequence ID" value="ABC30187.1"/>
    <property type="molecule type" value="Genomic_DNA"/>
</dbReference>
<dbReference type="InterPro" id="IPR000182">
    <property type="entry name" value="GNAT_dom"/>
</dbReference>
<dbReference type="KEGG" id="hch:HCH_03439"/>
<evidence type="ECO:0000313" key="3">
    <source>
        <dbReference type="Proteomes" id="UP000000238"/>
    </source>
</evidence>
<dbReference type="STRING" id="349521.HCH_03439"/>
<dbReference type="Pfam" id="PF00583">
    <property type="entry name" value="Acetyltransf_1"/>
    <property type="match status" value="1"/>
</dbReference>
<dbReference type="GO" id="GO:0016747">
    <property type="term" value="F:acyltransferase activity, transferring groups other than amino-acyl groups"/>
    <property type="evidence" value="ECO:0007669"/>
    <property type="project" value="InterPro"/>
</dbReference>
<dbReference type="Proteomes" id="UP000000238">
    <property type="component" value="Chromosome"/>
</dbReference>
<dbReference type="AlphaFoldDB" id="Q2SGN7"/>
<feature type="domain" description="N-acetyltransferase" evidence="1">
    <location>
        <begin position="112"/>
        <end position="247"/>
    </location>
</feature>
<accession>Q2SGN7</accession>
<evidence type="ECO:0000313" key="2">
    <source>
        <dbReference type="EMBL" id="ABC30187.1"/>
    </source>
</evidence>
<evidence type="ECO:0000259" key="1">
    <source>
        <dbReference type="PROSITE" id="PS51186"/>
    </source>
</evidence>
<dbReference type="Gene3D" id="3.40.630.30">
    <property type="match status" value="1"/>
</dbReference>
<proteinExistence type="predicted"/>
<dbReference type="SUPFAM" id="SSF55729">
    <property type="entry name" value="Acyl-CoA N-acyltransferases (Nat)"/>
    <property type="match status" value="1"/>
</dbReference>
<name>Q2SGN7_HAHCH</name>
<dbReference type="HOGENOM" id="CLU_1164835_0_0_6"/>
<dbReference type="InterPro" id="IPR016181">
    <property type="entry name" value="Acyl_CoA_acyltransferase"/>
</dbReference>